<reference evidence="3" key="2">
    <citation type="submission" date="2023-06" db="EMBL/GenBank/DDBJ databases">
        <title>Long-read-based genome assembly of the green algal bacterivore Cymbomonas tetramitiformis.</title>
        <authorList>
            <person name="Gyaltshen Y."/>
            <person name="Rozenberg A."/>
            <person name="Paasch A."/>
            <person name="Burns J.A."/>
            <person name="Warring S."/>
            <person name="Larson R."/>
            <person name="Maurer-Alcala X."/>
            <person name="Dacks J."/>
            <person name="Kim E."/>
        </authorList>
    </citation>
    <scope>NUCLEOTIDE SEQUENCE</scope>
    <source>
        <strain evidence="3">PLY_AMNH</strain>
    </source>
</reference>
<comment type="caution">
    <text evidence="3">The sequence shown here is derived from an EMBL/GenBank/DDBJ whole genome shotgun (WGS) entry which is preliminary data.</text>
</comment>
<name>A0AAE0LK48_9CHLO</name>
<reference evidence="3 4" key="1">
    <citation type="journal article" date="2015" name="Genome Biol. Evol.">
        <title>Comparative Genomics of a Bacterivorous Green Alga Reveals Evolutionary Causalities and Consequences of Phago-Mixotrophic Mode of Nutrition.</title>
        <authorList>
            <person name="Burns J.A."/>
            <person name="Paasch A."/>
            <person name="Narechania A."/>
            <person name="Kim E."/>
        </authorList>
    </citation>
    <scope>NUCLEOTIDE SEQUENCE [LARGE SCALE GENOMIC DNA]</scope>
    <source>
        <strain evidence="3">PLY_AMNH</strain>
    </source>
</reference>
<feature type="compositionally biased region" description="Basic and acidic residues" evidence="1">
    <location>
        <begin position="19"/>
        <end position="35"/>
    </location>
</feature>
<evidence type="ECO:0000256" key="1">
    <source>
        <dbReference type="SAM" id="MobiDB-lite"/>
    </source>
</evidence>
<feature type="compositionally biased region" description="Basic and acidic residues" evidence="1">
    <location>
        <begin position="231"/>
        <end position="242"/>
    </location>
</feature>
<accession>A0AAE0LK48</accession>
<keyword evidence="4" id="KW-1185">Reference proteome</keyword>
<dbReference type="AlphaFoldDB" id="A0AAE0LK48"/>
<protein>
    <submittedName>
        <fullName evidence="3">Uncharacterized protein</fullName>
    </submittedName>
</protein>
<organism evidence="3 4">
    <name type="scientific">Cymbomonas tetramitiformis</name>
    <dbReference type="NCBI Taxonomy" id="36881"/>
    <lineage>
        <taxon>Eukaryota</taxon>
        <taxon>Viridiplantae</taxon>
        <taxon>Chlorophyta</taxon>
        <taxon>Pyramimonadophyceae</taxon>
        <taxon>Pyramimonadales</taxon>
        <taxon>Pyramimonadaceae</taxon>
        <taxon>Cymbomonas</taxon>
    </lineage>
</organism>
<dbReference type="EMBL" id="LGRX02000573">
    <property type="protein sequence ID" value="KAK3288168.1"/>
    <property type="molecule type" value="Genomic_DNA"/>
</dbReference>
<gene>
    <name evidence="3" type="ORF">CYMTET_4350</name>
    <name evidence="2" type="ORF">CYMTET_47275</name>
</gene>
<feature type="region of interest" description="Disordered" evidence="1">
    <location>
        <begin position="1"/>
        <end position="61"/>
    </location>
</feature>
<evidence type="ECO:0000313" key="2">
    <source>
        <dbReference type="EMBL" id="KAK3243006.1"/>
    </source>
</evidence>
<sequence length="297" mass="34172">MLTKSVSASEVSESCGTNTHEKSLRDVNRRMRGVDEREEECSSGRSFESKRAKSHSTARRAVSSPVMVLDQCAGNIRAPGDTAPCEDAETYGGETERCIGCIYSQRYEEADTVQRALSIDEEEQRMVYNEMLDLIETHYGKGTCNKELVEMVYQFYNSEIRQHWNYGEWSRRSIWNHIMHHTGNDRIQANEMRSNLVFQIEGLRNHAWKKRKVEDDDGVVSLRHDFDGLDVTTDKDNEDSRKKVGGSKSKKAAPERAKFVIEPDYRAIRLMSELIKTHNLIQESQYRRTSHSSTPSH</sequence>
<feature type="compositionally biased region" description="Polar residues" evidence="1">
    <location>
        <begin position="1"/>
        <end position="18"/>
    </location>
</feature>
<dbReference type="EMBL" id="LGRX02033090">
    <property type="protein sequence ID" value="KAK3243006.1"/>
    <property type="molecule type" value="Genomic_DNA"/>
</dbReference>
<dbReference type="Proteomes" id="UP001190700">
    <property type="component" value="Unassembled WGS sequence"/>
</dbReference>
<evidence type="ECO:0000313" key="3">
    <source>
        <dbReference type="EMBL" id="KAK3288168.1"/>
    </source>
</evidence>
<evidence type="ECO:0000313" key="4">
    <source>
        <dbReference type="Proteomes" id="UP001190700"/>
    </source>
</evidence>
<feature type="region of interest" description="Disordered" evidence="1">
    <location>
        <begin position="231"/>
        <end position="256"/>
    </location>
</feature>
<proteinExistence type="predicted"/>